<sequence length="60" mass="6538">MLPDRRGSRASRIVRFFAVVLAPVGIDGPSRPRAGLALAARRAWLGAPGWAPPAKFTRLW</sequence>
<accession>A0A6J5IZI9</accession>
<gene>
    <name evidence="1" type="ORF">BLA3211_02946</name>
</gene>
<organism evidence="1 2">
    <name type="scientific">Burkholderia aenigmatica</name>
    <dbReference type="NCBI Taxonomy" id="2015348"/>
    <lineage>
        <taxon>Bacteria</taxon>
        <taxon>Pseudomonadati</taxon>
        <taxon>Pseudomonadota</taxon>
        <taxon>Betaproteobacteria</taxon>
        <taxon>Burkholderiales</taxon>
        <taxon>Burkholderiaceae</taxon>
        <taxon>Burkholderia</taxon>
        <taxon>Burkholderia cepacia complex</taxon>
    </lineage>
</organism>
<dbReference type="Proteomes" id="UP000494301">
    <property type="component" value="Unassembled WGS sequence"/>
</dbReference>
<evidence type="ECO:0000313" key="1">
    <source>
        <dbReference type="EMBL" id="CAB3964682.1"/>
    </source>
</evidence>
<dbReference type="AlphaFoldDB" id="A0A6J5IZI9"/>
<proteinExistence type="predicted"/>
<reference evidence="1 2" key="1">
    <citation type="submission" date="2020-04" db="EMBL/GenBank/DDBJ databases">
        <authorList>
            <person name="Depoorter E."/>
        </authorList>
    </citation>
    <scope>NUCLEOTIDE SEQUENCE [LARGE SCALE GENOMIC DNA]</scope>
    <source>
        <strain evidence="1 2">BCC0217</strain>
    </source>
</reference>
<dbReference type="EMBL" id="CABWIL020000009">
    <property type="protein sequence ID" value="CAB3964682.1"/>
    <property type="molecule type" value="Genomic_DNA"/>
</dbReference>
<protein>
    <submittedName>
        <fullName evidence="1">Uncharacterized protein</fullName>
    </submittedName>
</protein>
<name>A0A6J5IZI9_9BURK</name>
<evidence type="ECO:0000313" key="2">
    <source>
        <dbReference type="Proteomes" id="UP000494301"/>
    </source>
</evidence>